<dbReference type="EMBL" id="BGPR01000770">
    <property type="protein sequence ID" value="GBM34842.1"/>
    <property type="molecule type" value="Genomic_DNA"/>
</dbReference>
<proteinExistence type="predicted"/>
<evidence type="ECO:0000313" key="1">
    <source>
        <dbReference type="EMBL" id="GBM34842.1"/>
    </source>
</evidence>
<evidence type="ECO:0000313" key="2">
    <source>
        <dbReference type="Proteomes" id="UP000499080"/>
    </source>
</evidence>
<gene>
    <name evidence="1" type="ORF">AVEN_208044_1</name>
</gene>
<dbReference type="Proteomes" id="UP000499080">
    <property type="component" value="Unassembled WGS sequence"/>
</dbReference>
<protein>
    <submittedName>
        <fullName evidence="1">Uncharacterized protein</fullName>
    </submittedName>
</protein>
<keyword evidence="2" id="KW-1185">Reference proteome</keyword>
<dbReference type="AlphaFoldDB" id="A0A4Y2EZZ8"/>
<comment type="caution">
    <text evidence="1">The sequence shown here is derived from an EMBL/GenBank/DDBJ whole genome shotgun (WGS) entry which is preliminary data.</text>
</comment>
<organism evidence="1 2">
    <name type="scientific">Araneus ventricosus</name>
    <name type="common">Orbweaver spider</name>
    <name type="synonym">Epeira ventricosa</name>
    <dbReference type="NCBI Taxonomy" id="182803"/>
    <lineage>
        <taxon>Eukaryota</taxon>
        <taxon>Metazoa</taxon>
        <taxon>Ecdysozoa</taxon>
        <taxon>Arthropoda</taxon>
        <taxon>Chelicerata</taxon>
        <taxon>Arachnida</taxon>
        <taxon>Araneae</taxon>
        <taxon>Araneomorphae</taxon>
        <taxon>Entelegynae</taxon>
        <taxon>Araneoidea</taxon>
        <taxon>Araneidae</taxon>
        <taxon>Araneus</taxon>
    </lineage>
</organism>
<sequence length="89" mass="10193">MRTVLGLTSYYEQRSDDEEDIYSGNTLQASMDEFHDLFILVSQNFRGEGTLPFSSDPPIEAIAKSNGIPYRAPSSNQFFLEYTKCQKER</sequence>
<accession>A0A4Y2EZZ8</accession>
<name>A0A4Y2EZZ8_ARAVE</name>
<reference evidence="1 2" key="1">
    <citation type="journal article" date="2019" name="Sci. Rep.">
        <title>Orb-weaving spider Araneus ventricosus genome elucidates the spidroin gene catalogue.</title>
        <authorList>
            <person name="Kono N."/>
            <person name="Nakamura H."/>
            <person name="Ohtoshi R."/>
            <person name="Moran D.A.P."/>
            <person name="Shinohara A."/>
            <person name="Yoshida Y."/>
            <person name="Fujiwara M."/>
            <person name="Mori M."/>
            <person name="Tomita M."/>
            <person name="Arakawa K."/>
        </authorList>
    </citation>
    <scope>NUCLEOTIDE SEQUENCE [LARGE SCALE GENOMIC DNA]</scope>
</reference>